<evidence type="ECO:0000259" key="2">
    <source>
        <dbReference type="Pfam" id="PF08044"/>
    </source>
</evidence>
<evidence type="ECO:0000256" key="1">
    <source>
        <dbReference type="SAM" id="Phobius"/>
    </source>
</evidence>
<proteinExistence type="predicted"/>
<gene>
    <name evidence="3" type="ORF">F4692_002642</name>
</gene>
<feature type="transmembrane region" description="Helical" evidence="1">
    <location>
        <begin position="78"/>
        <end position="104"/>
    </location>
</feature>
<dbReference type="PANTHER" id="PTHR40763">
    <property type="entry name" value="MEMBRANE PROTEIN-RELATED"/>
    <property type="match status" value="1"/>
</dbReference>
<dbReference type="InterPro" id="IPR012551">
    <property type="entry name" value="DUF1707_SHOCT-like"/>
</dbReference>
<dbReference type="PANTHER" id="PTHR40763:SF4">
    <property type="entry name" value="DUF1707 DOMAIN-CONTAINING PROTEIN"/>
    <property type="match status" value="1"/>
</dbReference>
<keyword evidence="1" id="KW-0812">Transmembrane</keyword>
<reference evidence="3 4" key="1">
    <citation type="submission" date="2020-07" db="EMBL/GenBank/DDBJ databases">
        <authorList>
            <person name="Partida-Martinez L."/>
            <person name="Huntemann M."/>
            <person name="Clum A."/>
            <person name="Wang J."/>
            <person name="Palaniappan K."/>
            <person name="Ritter S."/>
            <person name="Chen I.-M."/>
            <person name="Stamatis D."/>
            <person name="Reddy T."/>
            <person name="O'Malley R."/>
            <person name="Daum C."/>
            <person name="Shapiro N."/>
            <person name="Ivanova N."/>
            <person name="Kyrpides N."/>
            <person name="Woyke T."/>
        </authorList>
    </citation>
    <scope>NUCLEOTIDE SEQUENCE [LARGE SCALE GENOMIC DNA]</scope>
    <source>
        <strain evidence="3 4">AT2.17</strain>
    </source>
</reference>
<dbReference type="Pfam" id="PF08044">
    <property type="entry name" value="DUF1707"/>
    <property type="match status" value="1"/>
</dbReference>
<dbReference type="EMBL" id="JACCBW010000002">
    <property type="protein sequence ID" value="NYE37509.1"/>
    <property type="molecule type" value="Genomic_DNA"/>
</dbReference>
<dbReference type="Proteomes" id="UP000549911">
    <property type="component" value="Unassembled WGS sequence"/>
</dbReference>
<protein>
    <recommendedName>
        <fullName evidence="2">DUF1707 domain-containing protein</fullName>
    </recommendedName>
</protein>
<dbReference type="RefSeq" id="WP_179620053.1">
    <property type="nucleotide sequence ID" value="NZ_JACCBW010000002.1"/>
</dbReference>
<keyword evidence="4" id="KW-1185">Reference proteome</keyword>
<feature type="domain" description="DUF1707" evidence="2">
    <location>
        <begin position="5"/>
        <end position="56"/>
    </location>
</feature>
<name>A0A7Y9H5A9_9ACTN</name>
<dbReference type="AlphaFoldDB" id="A0A7Y9H5A9"/>
<evidence type="ECO:0000313" key="3">
    <source>
        <dbReference type="EMBL" id="NYE37509.1"/>
    </source>
</evidence>
<comment type="caution">
    <text evidence="3">The sequence shown here is derived from an EMBL/GenBank/DDBJ whole genome shotgun (WGS) entry which is preliminary data.</text>
</comment>
<keyword evidence="1" id="KW-0472">Membrane</keyword>
<keyword evidence="1" id="KW-1133">Transmembrane helix</keyword>
<accession>A0A7Y9H5A9</accession>
<reference evidence="3 4" key="2">
    <citation type="submission" date="2020-08" db="EMBL/GenBank/DDBJ databases">
        <title>The Agave Microbiome: Exploring the role of microbial communities in plant adaptations to desert environments.</title>
        <authorList>
            <person name="Partida-Martinez L.P."/>
        </authorList>
    </citation>
    <scope>NUCLEOTIDE SEQUENCE [LARGE SCALE GENOMIC DNA]</scope>
    <source>
        <strain evidence="3 4">AT2.17</strain>
    </source>
</reference>
<evidence type="ECO:0000313" key="4">
    <source>
        <dbReference type="Proteomes" id="UP000549911"/>
    </source>
</evidence>
<sequence length="285" mass="31205">MRGFRARDADRDRYVEVIEAAYVDGQINDADRELRVSRALSAETLDELETLTRDLQNRPAPAPPVQVRAARPTRTRHLTGVLVALGVFVALIGVGVTGVVALFATSVGPTEVDTPAVVASDGTTSLPAEEVEAPPAPTFEMTARDVRGFVRAYERQFGTRDAWDVSFYPERVSVDVPVRGSRPRYESWSWDGAWEMTSGPRGASPFHTALVDLGSIGPDRLMANIRLAERSLGVERGVFTHAVLWDDPTAGTTLNIHVGNEFQENGYLRTTLSGDRVVLRIPYDG</sequence>
<organism evidence="3 4">
    <name type="scientific">Nocardioides cavernae</name>
    <dbReference type="NCBI Taxonomy" id="1921566"/>
    <lineage>
        <taxon>Bacteria</taxon>
        <taxon>Bacillati</taxon>
        <taxon>Actinomycetota</taxon>
        <taxon>Actinomycetes</taxon>
        <taxon>Propionibacteriales</taxon>
        <taxon>Nocardioidaceae</taxon>
        <taxon>Nocardioides</taxon>
    </lineage>
</organism>